<comment type="function">
    <text evidence="10">Catalyzes the conversion of the cyclic tetrahydrodipicolinate (THDP) into the acyclic N-succinyl-L-2-amino-6-oxopimelate using succinyl-CoA.</text>
</comment>
<dbReference type="Pfam" id="PF14789">
    <property type="entry name" value="THDPS_M"/>
    <property type="match status" value="1"/>
</dbReference>
<evidence type="ECO:0000256" key="2">
    <source>
        <dbReference type="ARBA" id="ARBA00022490"/>
    </source>
</evidence>
<feature type="binding site" evidence="10">
    <location>
        <position position="282"/>
    </location>
    <ligand>
        <name>succinyl-CoA</name>
        <dbReference type="ChEBI" id="CHEBI:57292"/>
    </ligand>
</feature>
<comment type="catalytic activity">
    <reaction evidence="10">
        <text>(S)-2,3,4,5-tetrahydrodipicolinate + succinyl-CoA + H2O = (S)-2-succinylamino-6-oxoheptanedioate + CoA</text>
        <dbReference type="Rhea" id="RHEA:17325"/>
        <dbReference type="ChEBI" id="CHEBI:15377"/>
        <dbReference type="ChEBI" id="CHEBI:15685"/>
        <dbReference type="ChEBI" id="CHEBI:16845"/>
        <dbReference type="ChEBI" id="CHEBI:57287"/>
        <dbReference type="ChEBI" id="CHEBI:57292"/>
        <dbReference type="EC" id="2.3.1.117"/>
    </reaction>
</comment>
<dbReference type="InterPro" id="IPR011004">
    <property type="entry name" value="Trimer_LpxA-like_sf"/>
</dbReference>
<proteinExistence type="inferred from homology"/>
<feature type="domain" description="2,3,4,5-tetrahydropyridine-2,6-dicarboxylate N-succinyltransferase middle" evidence="11">
    <location>
        <begin position="127"/>
        <end position="167"/>
    </location>
</feature>
<dbReference type="GO" id="GO:0019877">
    <property type="term" value="P:diaminopimelate biosynthetic process"/>
    <property type="evidence" value="ECO:0007669"/>
    <property type="project" value="UniProtKB-UniRule"/>
</dbReference>
<dbReference type="Proteomes" id="UP000242175">
    <property type="component" value="Chromosome large"/>
</dbReference>
<feature type="binding site" evidence="10">
    <location>
        <position position="233"/>
    </location>
    <ligand>
        <name>succinyl-CoA</name>
        <dbReference type="ChEBI" id="CHEBI:57292"/>
    </ligand>
</feature>
<comment type="caution">
    <text evidence="10">Lacks conserved residue(s) required for the propagation of feature annotation.</text>
</comment>
<dbReference type="RefSeq" id="WP_089072747.1">
    <property type="nucleotide sequence ID" value="NZ_CBCSAM010000015.1"/>
</dbReference>
<feature type="binding site" evidence="10">
    <location>
        <position position="218"/>
    </location>
    <ligand>
        <name>succinyl-CoA</name>
        <dbReference type="ChEBI" id="CHEBI:57292"/>
    </ligand>
</feature>
<dbReference type="Gene3D" id="3.30.70.2010">
    <property type="match status" value="1"/>
</dbReference>
<evidence type="ECO:0000256" key="8">
    <source>
        <dbReference type="ARBA" id="ARBA00023154"/>
    </source>
</evidence>
<dbReference type="HAMAP" id="MF_02122">
    <property type="entry name" value="DapD_type2"/>
    <property type="match status" value="1"/>
</dbReference>
<feature type="binding site" evidence="10">
    <location>
        <position position="259"/>
    </location>
    <ligand>
        <name>succinyl-CoA</name>
        <dbReference type="ChEBI" id="CHEBI:57292"/>
    </ligand>
</feature>
<dbReference type="EC" id="2.3.1.117" evidence="10"/>
<gene>
    <name evidence="10" type="primary">dapD</name>
    <name evidence="12" type="ORF">CF386_01500</name>
</gene>
<comment type="subcellular location">
    <subcellularLocation>
        <location evidence="10">Cytoplasm</location>
    </subcellularLocation>
</comment>
<dbReference type="Pfam" id="PF14602">
    <property type="entry name" value="Hexapep_2"/>
    <property type="match status" value="1"/>
</dbReference>
<keyword evidence="7 10" id="KW-0220">Diaminopimelate biosynthesis</keyword>
<evidence type="ECO:0000313" key="12">
    <source>
        <dbReference type="EMBL" id="ASK77837.1"/>
    </source>
</evidence>
<dbReference type="EMBL" id="CP022355">
    <property type="protein sequence ID" value="ASK77837.1"/>
    <property type="molecule type" value="Genomic_DNA"/>
</dbReference>
<feature type="active site" description="Acyl-anhydride intermediate" evidence="10">
    <location>
        <position position="216"/>
    </location>
</feature>
<dbReference type="GO" id="GO:0000287">
    <property type="term" value="F:magnesium ion binding"/>
    <property type="evidence" value="ECO:0007669"/>
    <property type="project" value="UniProtKB-UniRule"/>
</dbReference>
<keyword evidence="5 10" id="KW-0479">Metal-binding</keyword>
<dbReference type="Gene3D" id="3.30.60.70">
    <property type="entry name" value="Trimeric LpxA-like enzymes"/>
    <property type="match status" value="1"/>
</dbReference>
<keyword evidence="4 10" id="KW-0808">Transferase</keyword>
<keyword evidence="13" id="KW-1185">Reference proteome</keyword>
<dbReference type="InterPro" id="IPR001451">
    <property type="entry name" value="Hexapep"/>
</dbReference>
<comment type="pathway">
    <text evidence="10">Amino-acid biosynthesis; L-lysine biosynthesis via DAP pathway; LL-2,6-diaminopimelate from (S)-tetrahydrodipicolinate (succinylase route): step 1/3.</text>
</comment>
<organism evidence="12 13">
    <name type="scientific">Paraphotobacterium marinum</name>
    <dbReference type="NCBI Taxonomy" id="1755811"/>
    <lineage>
        <taxon>Bacteria</taxon>
        <taxon>Pseudomonadati</taxon>
        <taxon>Pseudomonadota</taxon>
        <taxon>Gammaproteobacteria</taxon>
        <taxon>Vibrionales</taxon>
        <taxon>Vibrionaceae</taxon>
        <taxon>Paraphotobacterium</taxon>
    </lineage>
</organism>
<evidence type="ECO:0000256" key="1">
    <source>
        <dbReference type="ARBA" id="ARBA00011233"/>
    </source>
</evidence>
<feature type="binding site" evidence="10">
    <location>
        <position position="236"/>
    </location>
    <ligand>
        <name>succinyl-CoA</name>
        <dbReference type="ChEBI" id="CHEBI:57292"/>
    </ligand>
</feature>
<comment type="similarity">
    <text evidence="10">Belongs to the type 2 tetrahydrodipicolinate N-succinyltransferase family.</text>
</comment>
<dbReference type="CDD" id="cd04649">
    <property type="entry name" value="LbH_THP_succinylT_putative"/>
    <property type="match status" value="1"/>
</dbReference>
<evidence type="ECO:0000259" key="11">
    <source>
        <dbReference type="Pfam" id="PF14789"/>
    </source>
</evidence>
<keyword evidence="2 10" id="KW-0963">Cytoplasm</keyword>
<evidence type="ECO:0000256" key="5">
    <source>
        <dbReference type="ARBA" id="ARBA00022723"/>
    </source>
</evidence>
<accession>A0A220VBR5</accession>
<keyword evidence="6 10" id="KW-0460">Magnesium</keyword>
<dbReference type="OrthoDB" id="9782799at2"/>
<comment type="subunit">
    <text evidence="1 10">Homotrimer.</text>
</comment>
<feature type="binding site" evidence="10">
    <location>
        <begin position="274"/>
        <end position="275"/>
    </location>
    <ligand>
        <name>succinyl-CoA</name>
        <dbReference type="ChEBI" id="CHEBI:57292"/>
    </ligand>
</feature>
<dbReference type="InterPro" id="IPR032784">
    <property type="entry name" value="THDPS_M"/>
</dbReference>
<keyword evidence="9 10" id="KW-0012">Acyltransferase</keyword>
<dbReference type="SUPFAM" id="SSF51161">
    <property type="entry name" value="Trimeric LpxA-like enzymes"/>
    <property type="match status" value="1"/>
</dbReference>
<evidence type="ECO:0000256" key="3">
    <source>
        <dbReference type="ARBA" id="ARBA00022605"/>
    </source>
</evidence>
<dbReference type="FunFam" id="2.160.10.10:FF:000009">
    <property type="entry name" value="2,3,4,5-tetrahydropyridine-2,6-dicarboxylate N-succinyltransferase"/>
    <property type="match status" value="1"/>
</dbReference>
<dbReference type="KEGG" id="pmai:CF386_01500"/>
<dbReference type="UniPathway" id="UPA00034">
    <property type="reaction ID" value="UER00019"/>
</dbReference>
<evidence type="ECO:0000256" key="6">
    <source>
        <dbReference type="ARBA" id="ARBA00022842"/>
    </source>
</evidence>
<reference evidence="12 13" key="1">
    <citation type="journal article" date="2016" name="Int. J. Syst. Evol. Microbiol.">
        <title>Paraphotobacterium marinum gen. nov., sp. nov., a member of the family Vibrionaceae, isolated from surface seawater.</title>
        <authorList>
            <person name="Huang Z."/>
            <person name="Dong C."/>
            <person name="Shao Z."/>
        </authorList>
    </citation>
    <scope>NUCLEOTIDE SEQUENCE [LARGE SCALE GENOMIC DNA]</scope>
    <source>
        <strain evidence="12 13">NSCS20N07D</strain>
    </source>
</reference>
<dbReference type="GO" id="GO:0005737">
    <property type="term" value="C:cytoplasm"/>
    <property type="evidence" value="ECO:0007669"/>
    <property type="project" value="UniProtKB-SubCell"/>
</dbReference>
<protein>
    <recommendedName>
        <fullName evidence="10">2,3,4,5-tetrahydropyridine-2,6-dicarboxylate N-succinyltransferase</fullName>
        <ecNumber evidence="10">2.3.1.117</ecNumber>
    </recommendedName>
    <alternativeName>
        <fullName evidence="10">Tetrahydrodipicolinate N-succinyltransferase</fullName>
        <shortName evidence="10">THDP succinyltransferase</shortName>
        <shortName evidence="10">THP succinyltransferase</shortName>
    </alternativeName>
    <alternativeName>
        <fullName evidence="10">Tetrahydropicolinate succinylase</fullName>
    </alternativeName>
</protein>
<feature type="binding site" evidence="10">
    <location>
        <position position="200"/>
    </location>
    <ligand>
        <name>Mg(2+)</name>
        <dbReference type="ChEBI" id="CHEBI:18420"/>
        <label>2</label>
        <note>ligand shared between trimeric partners</note>
    </ligand>
</feature>
<evidence type="ECO:0000256" key="10">
    <source>
        <dbReference type="HAMAP-Rule" id="MF_02122"/>
    </source>
</evidence>
<evidence type="ECO:0000256" key="7">
    <source>
        <dbReference type="ARBA" id="ARBA00022915"/>
    </source>
</evidence>
<dbReference type="GO" id="GO:0009089">
    <property type="term" value="P:lysine biosynthetic process via diaminopimelate"/>
    <property type="evidence" value="ECO:0007669"/>
    <property type="project" value="UniProtKB-UniRule"/>
</dbReference>
<name>A0A220VBR5_9GAMM</name>
<sequence length="338" mass="36758">MASLCLAVGIITKNSKNEIIEVYYPEPILHPIQNLLNDVMEQSSSKEQYFLIKKNQYDKFINIFQNFSKTANLLKHAKSSSKEILIINLDKDLPPSSIPESFLKLQMISNRLVKPHDLNLSGIFSVLKNVAWTDKGAIDLEDLEERQMIARLNGEVIQIYSVDKFPKMVDYIVPSQIRIGDCSRVRLGAYLGKGTTIMHEGFVNFNAGTLGESMVEGRISAGVVVGNGSDIGGGASIMGTLSGGGTVTISIGEKSLLGANSGLGFPLGNNCIIEAGLYVTSGSKVNVLDESGKVLKKAKASDLANLDNLLFRRNSLNGSIECLTNSKTFSLNEELHKN</sequence>
<evidence type="ECO:0000256" key="4">
    <source>
        <dbReference type="ARBA" id="ARBA00022679"/>
    </source>
</evidence>
<keyword evidence="8 10" id="KW-0457">Lysine biosynthesis</keyword>
<dbReference type="Gene3D" id="2.160.10.10">
    <property type="entry name" value="Hexapeptide repeat proteins"/>
    <property type="match status" value="1"/>
</dbReference>
<dbReference type="AlphaFoldDB" id="A0A220VBR5"/>
<dbReference type="InterPro" id="IPR038361">
    <property type="entry name" value="THDPS_M_sf"/>
</dbReference>
<feature type="binding site" evidence="10">
    <location>
        <begin position="312"/>
        <end position="315"/>
    </location>
    <ligand>
        <name>succinyl-CoA</name>
        <dbReference type="ChEBI" id="CHEBI:57292"/>
    </ligand>
</feature>
<evidence type="ECO:0000256" key="9">
    <source>
        <dbReference type="ARBA" id="ARBA00023315"/>
    </source>
</evidence>
<dbReference type="InterPro" id="IPR026586">
    <property type="entry name" value="Type2_DapD"/>
</dbReference>
<dbReference type="GO" id="GO:0008666">
    <property type="term" value="F:2,3,4,5-tetrahydropyridine-2,6-dicarboxylate N-succinyltransferase activity"/>
    <property type="evidence" value="ECO:0007669"/>
    <property type="project" value="UniProtKB-UniRule"/>
</dbReference>
<keyword evidence="3 10" id="KW-0028">Amino-acid biosynthesis</keyword>
<evidence type="ECO:0000313" key="13">
    <source>
        <dbReference type="Proteomes" id="UP000242175"/>
    </source>
</evidence>
<feature type="binding site" evidence="10">
    <location>
        <position position="299"/>
    </location>
    <ligand>
        <name>succinyl-CoA</name>
        <dbReference type="ChEBI" id="CHEBI:57292"/>
    </ligand>
</feature>